<organism evidence="1 2">
    <name type="scientific">Violaceomyces palustris</name>
    <dbReference type="NCBI Taxonomy" id="1673888"/>
    <lineage>
        <taxon>Eukaryota</taxon>
        <taxon>Fungi</taxon>
        <taxon>Dikarya</taxon>
        <taxon>Basidiomycota</taxon>
        <taxon>Ustilaginomycotina</taxon>
        <taxon>Ustilaginomycetes</taxon>
        <taxon>Violaceomycetales</taxon>
        <taxon>Violaceomycetaceae</taxon>
        <taxon>Violaceomyces</taxon>
    </lineage>
</organism>
<gene>
    <name evidence="1" type="ORF">IE53DRAFT_18439</name>
</gene>
<dbReference type="EMBL" id="KZ819795">
    <property type="protein sequence ID" value="PWN52131.1"/>
    <property type="molecule type" value="Genomic_DNA"/>
</dbReference>
<name>A0ACD0P288_9BASI</name>
<accession>A0ACD0P288</accession>
<keyword evidence="2" id="KW-1185">Reference proteome</keyword>
<dbReference type="Proteomes" id="UP000245626">
    <property type="component" value="Unassembled WGS sequence"/>
</dbReference>
<proteinExistence type="predicted"/>
<protein>
    <submittedName>
        <fullName evidence="1">Uncharacterized protein</fullName>
    </submittedName>
</protein>
<evidence type="ECO:0000313" key="2">
    <source>
        <dbReference type="Proteomes" id="UP000245626"/>
    </source>
</evidence>
<sequence>MGEKSHPEDQTTGREEKDEEGGDEKGFGEELGGFRDAHELILSSSSFGEERKVGLGFPCPFLSRGYESEGEDRRDRRIPWEKERERERDKLHHRHTPGYPSPRSPSKMFKFPSSQEGKKKKKKKTPTPLARKDGTKQRHFFQDA</sequence>
<reference evidence="1 2" key="1">
    <citation type="journal article" date="2018" name="Mol. Biol. Evol.">
        <title>Broad Genomic Sampling Reveals a Smut Pathogenic Ancestry of the Fungal Clade Ustilaginomycotina.</title>
        <authorList>
            <person name="Kijpornyongpan T."/>
            <person name="Mondo S.J."/>
            <person name="Barry K."/>
            <person name="Sandor L."/>
            <person name="Lee J."/>
            <person name="Lipzen A."/>
            <person name="Pangilinan J."/>
            <person name="LaButti K."/>
            <person name="Hainaut M."/>
            <person name="Henrissat B."/>
            <person name="Grigoriev I.V."/>
            <person name="Spatafora J.W."/>
            <person name="Aime M.C."/>
        </authorList>
    </citation>
    <scope>NUCLEOTIDE SEQUENCE [LARGE SCALE GENOMIC DNA]</scope>
    <source>
        <strain evidence="1 2">SA 807</strain>
    </source>
</reference>
<evidence type="ECO:0000313" key="1">
    <source>
        <dbReference type="EMBL" id="PWN52131.1"/>
    </source>
</evidence>